<proteinExistence type="predicted"/>
<gene>
    <name evidence="2" type="ORF">Poly21_51040</name>
</gene>
<comment type="caution">
    <text evidence="2">The sequence shown here is derived from an EMBL/GenBank/DDBJ whole genome shotgun (WGS) entry which is preliminary data.</text>
</comment>
<keyword evidence="3" id="KW-1185">Reference proteome</keyword>
<evidence type="ECO:0000313" key="2">
    <source>
        <dbReference type="EMBL" id="TWU10135.1"/>
    </source>
</evidence>
<reference evidence="2 3" key="1">
    <citation type="journal article" date="2020" name="Antonie Van Leeuwenhoek">
        <title>Rhodopirellula heiligendammensis sp. nov., Rhodopirellula pilleata sp. nov., and Rhodopirellula solitaria sp. nov. isolated from natural or artificial marine surfaces in Northern Germany and California, USA, and emended description of the genus Rhodopirellula.</title>
        <authorList>
            <person name="Kallscheuer N."/>
            <person name="Wiegand S."/>
            <person name="Jogler M."/>
            <person name="Boedeker C."/>
            <person name="Peeters S.H."/>
            <person name="Rast P."/>
            <person name="Heuer A."/>
            <person name="Jetten M.S.M."/>
            <person name="Rohde M."/>
            <person name="Jogler C."/>
        </authorList>
    </citation>
    <scope>NUCLEOTIDE SEQUENCE [LARGE SCALE GENOMIC DNA]</scope>
    <source>
        <strain evidence="2 3">Poly21</strain>
    </source>
</reference>
<organism evidence="2 3">
    <name type="scientific">Allorhodopirellula heiligendammensis</name>
    <dbReference type="NCBI Taxonomy" id="2714739"/>
    <lineage>
        <taxon>Bacteria</taxon>
        <taxon>Pseudomonadati</taxon>
        <taxon>Planctomycetota</taxon>
        <taxon>Planctomycetia</taxon>
        <taxon>Pirellulales</taxon>
        <taxon>Pirellulaceae</taxon>
        <taxon>Allorhodopirellula</taxon>
    </lineage>
</organism>
<protein>
    <submittedName>
        <fullName evidence="2">Uncharacterized protein</fullName>
    </submittedName>
</protein>
<sequence length="54" mass="5800">MARYRYCKGGGRCGTSAEQRAQLRIRQVSDVGDNSSAVGERIGGDAESLEHSDV</sequence>
<evidence type="ECO:0000313" key="3">
    <source>
        <dbReference type="Proteomes" id="UP000319908"/>
    </source>
</evidence>
<dbReference type="Proteomes" id="UP000319908">
    <property type="component" value="Unassembled WGS sequence"/>
</dbReference>
<dbReference type="EMBL" id="SJPU01000004">
    <property type="protein sequence ID" value="TWU10135.1"/>
    <property type="molecule type" value="Genomic_DNA"/>
</dbReference>
<feature type="compositionally biased region" description="Basic and acidic residues" evidence="1">
    <location>
        <begin position="42"/>
        <end position="54"/>
    </location>
</feature>
<evidence type="ECO:0000256" key="1">
    <source>
        <dbReference type="SAM" id="MobiDB-lite"/>
    </source>
</evidence>
<feature type="region of interest" description="Disordered" evidence="1">
    <location>
        <begin position="31"/>
        <end position="54"/>
    </location>
</feature>
<name>A0A5C6BD35_9BACT</name>
<dbReference type="AlphaFoldDB" id="A0A5C6BD35"/>
<accession>A0A5C6BD35</accession>